<proteinExistence type="predicted"/>
<protein>
    <submittedName>
        <fullName evidence="1">Uncharacterized protein</fullName>
    </submittedName>
</protein>
<dbReference type="AlphaFoldDB" id="A0A540KBN8"/>
<sequence length="76" mass="8361">MEESEREDTASLVGLRVQSRPPISALERNFSDPTMVGLGVRSGPLIDYSEQTQYRVSVVGGCGFEQELDGSRNSRI</sequence>
<dbReference type="EMBL" id="VIEB01001515">
    <property type="protein sequence ID" value="TQD71658.1"/>
    <property type="molecule type" value="Genomic_DNA"/>
</dbReference>
<evidence type="ECO:0000313" key="2">
    <source>
        <dbReference type="Proteomes" id="UP000315295"/>
    </source>
</evidence>
<organism evidence="1 2">
    <name type="scientific">Malus baccata</name>
    <name type="common">Siberian crab apple</name>
    <name type="synonym">Pyrus baccata</name>
    <dbReference type="NCBI Taxonomy" id="106549"/>
    <lineage>
        <taxon>Eukaryota</taxon>
        <taxon>Viridiplantae</taxon>
        <taxon>Streptophyta</taxon>
        <taxon>Embryophyta</taxon>
        <taxon>Tracheophyta</taxon>
        <taxon>Spermatophyta</taxon>
        <taxon>Magnoliopsida</taxon>
        <taxon>eudicotyledons</taxon>
        <taxon>Gunneridae</taxon>
        <taxon>Pentapetalae</taxon>
        <taxon>rosids</taxon>
        <taxon>fabids</taxon>
        <taxon>Rosales</taxon>
        <taxon>Rosaceae</taxon>
        <taxon>Amygdaloideae</taxon>
        <taxon>Maleae</taxon>
        <taxon>Malus</taxon>
    </lineage>
</organism>
<name>A0A540KBN8_MALBA</name>
<keyword evidence="2" id="KW-1185">Reference proteome</keyword>
<evidence type="ECO:0000313" key="1">
    <source>
        <dbReference type="EMBL" id="TQD71658.1"/>
    </source>
</evidence>
<reference evidence="1 2" key="1">
    <citation type="journal article" date="2019" name="G3 (Bethesda)">
        <title>Sequencing of a Wild Apple (Malus baccata) Genome Unravels the Differences Between Cultivated and Wild Apple Species Regarding Disease Resistance and Cold Tolerance.</title>
        <authorList>
            <person name="Chen X."/>
        </authorList>
    </citation>
    <scope>NUCLEOTIDE SEQUENCE [LARGE SCALE GENOMIC DNA]</scope>
    <source>
        <strain evidence="2">cv. Shandingzi</strain>
        <tissue evidence="1">Leaves</tissue>
    </source>
</reference>
<gene>
    <name evidence="1" type="ORF">C1H46_042811</name>
</gene>
<accession>A0A540KBN8</accession>
<comment type="caution">
    <text evidence="1">The sequence shown here is derived from an EMBL/GenBank/DDBJ whole genome shotgun (WGS) entry which is preliminary data.</text>
</comment>
<dbReference type="Proteomes" id="UP000315295">
    <property type="component" value="Unassembled WGS sequence"/>
</dbReference>